<keyword evidence="4" id="KW-1185">Reference proteome</keyword>
<dbReference type="Proteomes" id="UP000198670">
    <property type="component" value="Unassembled WGS sequence"/>
</dbReference>
<evidence type="ECO:0000256" key="2">
    <source>
        <dbReference type="HAMAP-Rule" id="MF_00048"/>
    </source>
</evidence>
<dbReference type="CDD" id="cd20736">
    <property type="entry name" value="PoNe_Nuclease"/>
    <property type="match status" value="1"/>
</dbReference>
<accession>A0A1I3JW32</accession>
<sequence length="121" mass="14145">MSKSLQTGIQGEDVAVQLLKQQGYRIRCRNWRYKNLEVDVIAEEENILVFIEVKTRAHHAYGMPYEFVDAAKQAKLIRAANQYIAANRYGGEIRFDVVSILYSRENNTYNTRLIRDAFWPD</sequence>
<name>A0A1I3JW32_9SPHI</name>
<dbReference type="SUPFAM" id="SSF52980">
    <property type="entry name" value="Restriction endonuclease-like"/>
    <property type="match status" value="1"/>
</dbReference>
<evidence type="ECO:0000256" key="1">
    <source>
        <dbReference type="ARBA" id="ARBA00006738"/>
    </source>
</evidence>
<evidence type="ECO:0000313" key="4">
    <source>
        <dbReference type="Proteomes" id="UP000198670"/>
    </source>
</evidence>
<evidence type="ECO:0000313" key="3">
    <source>
        <dbReference type="EMBL" id="SFI64290.1"/>
    </source>
</evidence>
<gene>
    <name evidence="3" type="ORF">SAMN05444682_1052</name>
</gene>
<dbReference type="InterPro" id="IPR011335">
    <property type="entry name" value="Restrct_endonuc-II-like"/>
</dbReference>
<protein>
    <recommendedName>
        <fullName evidence="2">UPF0102 protein SAMN05444682_1052</fullName>
    </recommendedName>
</protein>
<dbReference type="NCBIfam" id="TIGR00252">
    <property type="entry name" value="YraN family protein"/>
    <property type="match status" value="1"/>
</dbReference>
<keyword evidence="3" id="KW-0378">Hydrolase</keyword>
<comment type="similarity">
    <text evidence="1 2">Belongs to the UPF0102 family.</text>
</comment>
<dbReference type="PANTHER" id="PTHR34039">
    <property type="entry name" value="UPF0102 PROTEIN YRAN"/>
    <property type="match status" value="1"/>
</dbReference>
<dbReference type="GO" id="GO:0003676">
    <property type="term" value="F:nucleic acid binding"/>
    <property type="evidence" value="ECO:0007669"/>
    <property type="project" value="InterPro"/>
</dbReference>
<dbReference type="HAMAP" id="MF_00048">
    <property type="entry name" value="UPF0102"/>
    <property type="match status" value="1"/>
</dbReference>
<dbReference type="GO" id="GO:0004519">
    <property type="term" value="F:endonuclease activity"/>
    <property type="evidence" value="ECO:0007669"/>
    <property type="project" value="UniProtKB-KW"/>
</dbReference>
<keyword evidence="3" id="KW-0255">Endonuclease</keyword>
<keyword evidence="3" id="KW-0540">Nuclease</keyword>
<dbReference type="PANTHER" id="PTHR34039:SF1">
    <property type="entry name" value="UPF0102 PROTEIN YRAN"/>
    <property type="match status" value="1"/>
</dbReference>
<dbReference type="RefSeq" id="WP_090626666.1">
    <property type="nucleotide sequence ID" value="NZ_FOQO01000005.1"/>
</dbReference>
<dbReference type="InterPro" id="IPR003509">
    <property type="entry name" value="UPF0102_YraN-like"/>
</dbReference>
<dbReference type="STRING" id="1477437.SAMN05444682_1052"/>
<organism evidence="3 4">
    <name type="scientific">Parapedobacter indicus</name>
    <dbReference type="NCBI Taxonomy" id="1477437"/>
    <lineage>
        <taxon>Bacteria</taxon>
        <taxon>Pseudomonadati</taxon>
        <taxon>Bacteroidota</taxon>
        <taxon>Sphingobacteriia</taxon>
        <taxon>Sphingobacteriales</taxon>
        <taxon>Sphingobacteriaceae</taxon>
        <taxon>Parapedobacter</taxon>
    </lineage>
</organism>
<dbReference type="NCBIfam" id="NF009150">
    <property type="entry name" value="PRK12497.1-3"/>
    <property type="match status" value="1"/>
</dbReference>
<proteinExistence type="inferred from homology"/>
<dbReference type="Pfam" id="PF02021">
    <property type="entry name" value="UPF0102"/>
    <property type="match status" value="1"/>
</dbReference>
<dbReference type="InterPro" id="IPR011856">
    <property type="entry name" value="tRNA_endonuc-like_dom_sf"/>
</dbReference>
<reference evidence="3 4" key="1">
    <citation type="submission" date="2016-10" db="EMBL/GenBank/DDBJ databases">
        <authorList>
            <person name="de Groot N.N."/>
        </authorList>
    </citation>
    <scope>NUCLEOTIDE SEQUENCE [LARGE SCALE GENOMIC DNA]</scope>
    <source>
        <strain evidence="3 4">RK1</strain>
    </source>
</reference>
<dbReference type="OrthoDB" id="9802516at2"/>
<dbReference type="Gene3D" id="3.40.1350.10">
    <property type="match status" value="1"/>
</dbReference>
<dbReference type="AlphaFoldDB" id="A0A1I3JW32"/>
<dbReference type="EMBL" id="FOQO01000005">
    <property type="protein sequence ID" value="SFI64290.1"/>
    <property type="molecule type" value="Genomic_DNA"/>
</dbReference>